<keyword evidence="9 15" id="KW-0560">Oxidoreductase</keyword>
<dbReference type="GO" id="GO:0004497">
    <property type="term" value="F:monooxygenase activity"/>
    <property type="evidence" value="ECO:0007669"/>
    <property type="project" value="UniProtKB-KW"/>
</dbReference>
<keyword evidence="11 15" id="KW-0503">Monooxygenase</keyword>
<evidence type="ECO:0000256" key="2">
    <source>
        <dbReference type="ARBA" id="ARBA00004167"/>
    </source>
</evidence>
<keyword evidence="7 14" id="KW-0479">Metal-binding</keyword>
<dbReference type="PANTHER" id="PTHR46300">
    <property type="entry name" value="P450, PUTATIVE (EUROFUNG)-RELATED-RELATED"/>
    <property type="match status" value="1"/>
</dbReference>
<evidence type="ECO:0000256" key="11">
    <source>
        <dbReference type="ARBA" id="ARBA00023033"/>
    </source>
</evidence>
<evidence type="ECO:0000256" key="12">
    <source>
        <dbReference type="ARBA" id="ARBA00023136"/>
    </source>
</evidence>
<gene>
    <name evidence="16" type="ORF">NP233_g558</name>
</gene>
<evidence type="ECO:0000256" key="8">
    <source>
        <dbReference type="ARBA" id="ARBA00022989"/>
    </source>
</evidence>
<keyword evidence="8" id="KW-1133">Transmembrane helix</keyword>
<evidence type="ECO:0000256" key="3">
    <source>
        <dbReference type="ARBA" id="ARBA00005179"/>
    </source>
</evidence>
<keyword evidence="13" id="KW-0325">Glycoprotein</keyword>
<evidence type="ECO:0000256" key="6">
    <source>
        <dbReference type="ARBA" id="ARBA00022692"/>
    </source>
</evidence>
<comment type="pathway">
    <text evidence="3">Secondary metabolite biosynthesis.</text>
</comment>
<keyword evidence="17" id="KW-1185">Reference proteome</keyword>
<dbReference type="InterPro" id="IPR002401">
    <property type="entry name" value="Cyt_P450_E_grp-I"/>
</dbReference>
<dbReference type="GO" id="GO:0016705">
    <property type="term" value="F:oxidoreductase activity, acting on paired donors, with incorporation or reduction of molecular oxygen"/>
    <property type="evidence" value="ECO:0007669"/>
    <property type="project" value="InterPro"/>
</dbReference>
<dbReference type="PROSITE" id="PS00086">
    <property type="entry name" value="CYTOCHROME_P450"/>
    <property type="match status" value="1"/>
</dbReference>
<evidence type="ECO:0000256" key="13">
    <source>
        <dbReference type="ARBA" id="ARBA00023180"/>
    </source>
</evidence>
<comment type="subcellular location">
    <subcellularLocation>
        <location evidence="2">Membrane</location>
        <topology evidence="2">Single-pass membrane protein</topology>
    </subcellularLocation>
</comment>
<feature type="binding site" description="axial binding residue" evidence="14">
    <location>
        <position position="437"/>
    </location>
    <ligand>
        <name>heme</name>
        <dbReference type="ChEBI" id="CHEBI:30413"/>
    </ligand>
    <ligandPart>
        <name>Fe</name>
        <dbReference type="ChEBI" id="CHEBI:18248"/>
    </ligandPart>
</feature>
<comment type="caution">
    <text evidence="16">The sequence shown here is derived from an EMBL/GenBank/DDBJ whole genome shotgun (WGS) entry which is preliminary data.</text>
</comment>
<dbReference type="SUPFAM" id="SSF48264">
    <property type="entry name" value="Cytochrome P450"/>
    <property type="match status" value="1"/>
</dbReference>
<evidence type="ECO:0000256" key="10">
    <source>
        <dbReference type="ARBA" id="ARBA00023004"/>
    </source>
</evidence>
<dbReference type="Pfam" id="PF00067">
    <property type="entry name" value="p450"/>
    <property type="match status" value="1"/>
</dbReference>
<evidence type="ECO:0000256" key="5">
    <source>
        <dbReference type="ARBA" id="ARBA00022617"/>
    </source>
</evidence>
<comment type="cofactor">
    <cofactor evidence="1 14">
        <name>heme</name>
        <dbReference type="ChEBI" id="CHEBI:30413"/>
    </cofactor>
</comment>
<proteinExistence type="inferred from homology"/>
<keyword evidence="5 14" id="KW-0349">Heme</keyword>
<evidence type="ECO:0008006" key="18">
    <source>
        <dbReference type="Google" id="ProtNLM"/>
    </source>
</evidence>
<dbReference type="PRINTS" id="PR00463">
    <property type="entry name" value="EP450I"/>
</dbReference>
<sequence>MDSVGLQGVLVLILLALSFGALSRRAAFFFKPLPPGPTILTRILENRSEEPLYFKFKRWSQQYGAVISLMDFVHFGKPTIILSTPKAAMDLLERRGNIYSSRPRNVFAAEVAFKSARGSLMPMGTTMRRFRTVMNATMSAVASKRFRSLEDSESKLMLRDLLQEKDPMRYRTHVQRSVHSIAFCTAFGQRIEHLALDHLHFYESLEKFFARFSIPGRSLVDHFPLLARLPLLSRWLCREAVRQGSVEEQFFRLCVNQAKSIHTKPNDPLLAASAHTLERRERFGLTDSEVAFLAATPYTAEVTTTLGTCDIFLQAILLYPDVMYKAQREIDTVVGPDRMPDFQDFDTLPYIRAMIKETLRWHPFVPLGIPHAATEDDIYEGMFIPAGSTVIANIYAITHDTELFPDPEQFKPERFLDVTDPLLKNYNMTFGFGRRICPGQYVATDQLFIMISRLLWAFDVRPLKEATSEIEGTNAFWGRTKLMPYNLIPRSDRVSSLIGEGATIAQEAVKSWESLDYSNMSDCFGRTK</sequence>
<keyword evidence="12" id="KW-0472">Membrane</keyword>
<dbReference type="InterPro" id="IPR036396">
    <property type="entry name" value="Cyt_P450_sf"/>
</dbReference>
<dbReference type="GO" id="GO:0005506">
    <property type="term" value="F:iron ion binding"/>
    <property type="evidence" value="ECO:0007669"/>
    <property type="project" value="InterPro"/>
</dbReference>
<dbReference type="AlphaFoldDB" id="A0AAD5YWL3"/>
<protein>
    <recommendedName>
        <fullName evidence="18">Cytochrome P450</fullName>
    </recommendedName>
</protein>
<keyword evidence="6" id="KW-0812">Transmembrane</keyword>
<comment type="similarity">
    <text evidence="4 15">Belongs to the cytochrome P450 family.</text>
</comment>
<evidence type="ECO:0000256" key="7">
    <source>
        <dbReference type="ARBA" id="ARBA00022723"/>
    </source>
</evidence>
<dbReference type="PRINTS" id="PR00385">
    <property type="entry name" value="P450"/>
</dbReference>
<accession>A0AAD5YWL3</accession>
<organism evidence="16 17">
    <name type="scientific">Leucocoprinus birnbaumii</name>
    <dbReference type="NCBI Taxonomy" id="56174"/>
    <lineage>
        <taxon>Eukaryota</taxon>
        <taxon>Fungi</taxon>
        <taxon>Dikarya</taxon>
        <taxon>Basidiomycota</taxon>
        <taxon>Agaricomycotina</taxon>
        <taxon>Agaricomycetes</taxon>
        <taxon>Agaricomycetidae</taxon>
        <taxon>Agaricales</taxon>
        <taxon>Agaricineae</taxon>
        <taxon>Agaricaceae</taxon>
        <taxon>Leucocoprinus</taxon>
    </lineage>
</organism>
<evidence type="ECO:0000313" key="17">
    <source>
        <dbReference type="Proteomes" id="UP001213000"/>
    </source>
</evidence>
<evidence type="ECO:0000256" key="9">
    <source>
        <dbReference type="ARBA" id="ARBA00023002"/>
    </source>
</evidence>
<dbReference type="InterPro" id="IPR050364">
    <property type="entry name" value="Cytochrome_P450_fung"/>
</dbReference>
<dbReference type="CDD" id="cd11065">
    <property type="entry name" value="CYP64-like"/>
    <property type="match status" value="1"/>
</dbReference>
<evidence type="ECO:0000256" key="14">
    <source>
        <dbReference type="PIRSR" id="PIRSR602401-1"/>
    </source>
</evidence>
<keyword evidence="10 14" id="KW-0408">Iron</keyword>
<dbReference type="GO" id="GO:0020037">
    <property type="term" value="F:heme binding"/>
    <property type="evidence" value="ECO:0007669"/>
    <property type="project" value="InterPro"/>
</dbReference>
<evidence type="ECO:0000256" key="4">
    <source>
        <dbReference type="ARBA" id="ARBA00010617"/>
    </source>
</evidence>
<dbReference type="Proteomes" id="UP001213000">
    <property type="component" value="Unassembled WGS sequence"/>
</dbReference>
<evidence type="ECO:0000256" key="1">
    <source>
        <dbReference type="ARBA" id="ARBA00001971"/>
    </source>
</evidence>
<dbReference type="InterPro" id="IPR001128">
    <property type="entry name" value="Cyt_P450"/>
</dbReference>
<dbReference type="EMBL" id="JANIEX010000016">
    <property type="protein sequence ID" value="KAJ3576228.1"/>
    <property type="molecule type" value="Genomic_DNA"/>
</dbReference>
<dbReference type="GO" id="GO:0016020">
    <property type="term" value="C:membrane"/>
    <property type="evidence" value="ECO:0007669"/>
    <property type="project" value="UniProtKB-SubCell"/>
</dbReference>
<dbReference type="Gene3D" id="1.10.630.10">
    <property type="entry name" value="Cytochrome P450"/>
    <property type="match status" value="1"/>
</dbReference>
<name>A0AAD5YWL3_9AGAR</name>
<dbReference type="PANTHER" id="PTHR46300:SF2">
    <property type="entry name" value="CYTOCHROME P450 MONOOXYGENASE ALNH-RELATED"/>
    <property type="match status" value="1"/>
</dbReference>
<evidence type="ECO:0000256" key="15">
    <source>
        <dbReference type="RuleBase" id="RU000461"/>
    </source>
</evidence>
<reference evidence="16" key="1">
    <citation type="submission" date="2022-07" db="EMBL/GenBank/DDBJ databases">
        <title>Genome Sequence of Leucocoprinus birnbaumii.</title>
        <authorList>
            <person name="Buettner E."/>
        </authorList>
    </citation>
    <scope>NUCLEOTIDE SEQUENCE</scope>
    <source>
        <strain evidence="16">VT141</strain>
    </source>
</reference>
<evidence type="ECO:0000313" key="16">
    <source>
        <dbReference type="EMBL" id="KAJ3576228.1"/>
    </source>
</evidence>
<dbReference type="InterPro" id="IPR017972">
    <property type="entry name" value="Cyt_P450_CS"/>
</dbReference>